<gene>
    <name evidence="3" type="ORF">DXC51_10175</name>
</gene>
<proteinExistence type="predicted"/>
<comment type="caution">
    <text evidence="3">The sequence shown here is derived from an EMBL/GenBank/DDBJ whole genome shotgun (WGS) entry which is preliminary data.</text>
</comment>
<name>A0A3E3I5Q5_9FIRM</name>
<feature type="region of interest" description="Disordered" evidence="1">
    <location>
        <begin position="28"/>
        <end position="53"/>
    </location>
</feature>
<dbReference type="AlphaFoldDB" id="A0A3E3I5Q5"/>
<feature type="signal peptide" evidence="2">
    <location>
        <begin position="1"/>
        <end position="22"/>
    </location>
</feature>
<feature type="chain" id="PRO_5039126246" evidence="2">
    <location>
        <begin position="23"/>
        <end position="473"/>
    </location>
</feature>
<evidence type="ECO:0000256" key="2">
    <source>
        <dbReference type="SAM" id="SignalP"/>
    </source>
</evidence>
<reference evidence="3 4" key="1">
    <citation type="submission" date="2018-08" db="EMBL/GenBank/DDBJ databases">
        <title>A genome reference for cultivated species of the human gut microbiota.</title>
        <authorList>
            <person name="Zou Y."/>
            <person name="Xue W."/>
            <person name="Luo G."/>
        </authorList>
    </citation>
    <scope>NUCLEOTIDE SEQUENCE [LARGE SCALE GENOMIC DNA]</scope>
    <source>
        <strain evidence="3 4">TF05-5AC</strain>
    </source>
</reference>
<dbReference type="InterPro" id="IPR046098">
    <property type="entry name" value="DUF6034"/>
</dbReference>
<dbReference type="Pfam" id="PF19499">
    <property type="entry name" value="DUF6034"/>
    <property type="match status" value="2"/>
</dbReference>
<sequence length="473" mass="52549">MRKSKRWMAVIMAAGLAASVLAGCGGTPEPQEDLVKPKEESTQAPQAAAEGSIADQVQAPSRFALEFSDTAGQLSVSVDASVTVPAAEGFRLKTVASRTFTQEDYDAVNRVLLGGGALWERAVEEDDPAHGFTKAEIEQRIEELKRLEATGATYVDEYGDERSYGEAIKNFEEMLKYAPDTVGTREIEAKVQYDPDAAANGTPEKNWLMGNVTADGKDYVVSLGNELTPDWRWISFMVSYLENGGNYMPVGDTPAAGTSLNAPPEDIISKAEQAAADMGFDEFMSCGGEYFSTFTEDEEGKMVAADNGYGVYFTRVIDGIPVTYTHTDGSTSEGNWSSWPYEKLYMIYNDGGLVDFQWWDPYTVTDKSDEYVFLMPFDEIQKIFKEMFQKKYAFYTENNMKVNFAIDEIRLGYMRVMEKGNVMEGTMVPVWDFFGSQTVEREDGTTEVIGGPYDSWFTINAMDGTVIDRNLGY</sequence>
<evidence type="ECO:0000256" key="1">
    <source>
        <dbReference type="SAM" id="MobiDB-lite"/>
    </source>
</evidence>
<dbReference type="EMBL" id="QVLV01000006">
    <property type="protein sequence ID" value="RGE60906.1"/>
    <property type="molecule type" value="Genomic_DNA"/>
</dbReference>
<dbReference type="Proteomes" id="UP000260812">
    <property type="component" value="Unassembled WGS sequence"/>
</dbReference>
<organism evidence="3 4">
    <name type="scientific">Eisenbergiella massiliensis</name>
    <dbReference type="NCBI Taxonomy" id="1720294"/>
    <lineage>
        <taxon>Bacteria</taxon>
        <taxon>Bacillati</taxon>
        <taxon>Bacillota</taxon>
        <taxon>Clostridia</taxon>
        <taxon>Lachnospirales</taxon>
        <taxon>Lachnospiraceae</taxon>
        <taxon>Eisenbergiella</taxon>
    </lineage>
</organism>
<accession>A0A3E3I5Q5</accession>
<evidence type="ECO:0000313" key="3">
    <source>
        <dbReference type="EMBL" id="RGE60906.1"/>
    </source>
</evidence>
<evidence type="ECO:0000313" key="4">
    <source>
        <dbReference type="Proteomes" id="UP000260812"/>
    </source>
</evidence>
<dbReference type="GeneID" id="97987234"/>
<dbReference type="RefSeq" id="WP_117544453.1">
    <property type="nucleotide sequence ID" value="NZ_QVLV01000006.1"/>
</dbReference>
<protein>
    <submittedName>
        <fullName evidence="3">Uncharacterized protein</fullName>
    </submittedName>
</protein>
<keyword evidence="4" id="KW-1185">Reference proteome</keyword>
<dbReference type="PROSITE" id="PS51257">
    <property type="entry name" value="PROKAR_LIPOPROTEIN"/>
    <property type="match status" value="1"/>
</dbReference>
<keyword evidence="2" id="KW-0732">Signal</keyword>